<evidence type="ECO:0000313" key="2">
    <source>
        <dbReference type="EMBL" id="ATZ22171.1"/>
    </source>
</evidence>
<reference evidence="2 3" key="1">
    <citation type="submission" date="2017-11" db="EMBL/GenBank/DDBJ databases">
        <title>Complete genome sequence of Streptomyces lavendulae subsp. lavendulae CCM 3239 (formerly 'Streptomyces aureofaciens CCM 3239'), the producer of the angucycline-type antibiotic auricin.</title>
        <authorList>
            <person name="Busche T."/>
            <person name="Novakova R."/>
            <person name="Al'Dilaimi A."/>
            <person name="Homerova D."/>
            <person name="Feckova L."/>
            <person name="Rezuchova B."/>
            <person name="Mingyar E."/>
            <person name="Csolleiova D."/>
            <person name="Bekeova C."/>
            <person name="Winkler A."/>
            <person name="Sevcikova B."/>
            <person name="Kalinowski J."/>
            <person name="Kormanec J."/>
            <person name="Ruckert C."/>
        </authorList>
    </citation>
    <scope>NUCLEOTIDE SEQUENCE [LARGE SCALE GENOMIC DNA]</scope>
    <source>
        <strain evidence="2 3">CCM 3239</strain>
    </source>
</reference>
<name>A0A2K8P602_STRLA</name>
<dbReference type="AlphaFoldDB" id="A0A2K8P602"/>
<dbReference type="EMBL" id="CP024985">
    <property type="protein sequence ID" value="ATZ22171.1"/>
    <property type="molecule type" value="Genomic_DNA"/>
</dbReference>
<dbReference type="Proteomes" id="UP000231791">
    <property type="component" value="Chromosome"/>
</dbReference>
<dbReference type="SUPFAM" id="SSF55811">
    <property type="entry name" value="Nudix"/>
    <property type="match status" value="1"/>
</dbReference>
<organism evidence="2 3">
    <name type="scientific">Streptomyces lavendulae subsp. lavendulae</name>
    <dbReference type="NCBI Taxonomy" id="58340"/>
    <lineage>
        <taxon>Bacteria</taxon>
        <taxon>Bacillati</taxon>
        <taxon>Actinomycetota</taxon>
        <taxon>Actinomycetes</taxon>
        <taxon>Kitasatosporales</taxon>
        <taxon>Streptomycetaceae</taxon>
        <taxon>Streptomyces</taxon>
    </lineage>
</organism>
<evidence type="ECO:0000256" key="1">
    <source>
        <dbReference type="SAM" id="MobiDB-lite"/>
    </source>
</evidence>
<evidence type="ECO:0000313" key="3">
    <source>
        <dbReference type="Proteomes" id="UP000231791"/>
    </source>
</evidence>
<keyword evidence="2" id="KW-0378">Hydrolase</keyword>
<dbReference type="Gene3D" id="3.90.79.10">
    <property type="entry name" value="Nucleoside Triphosphate Pyrophosphohydrolase"/>
    <property type="match status" value="1"/>
</dbReference>
<dbReference type="EC" id="3.6.1.-" evidence="2"/>
<gene>
    <name evidence="2" type="primary">nudK</name>
    <name evidence="2" type="ORF">SLAV_01210</name>
</gene>
<feature type="region of interest" description="Disordered" evidence="1">
    <location>
        <begin position="1"/>
        <end position="21"/>
    </location>
</feature>
<sequence length="95" mass="10188">MRPAPAPPRRRPPPQGGTKPVTERLHFYAARYTPAGRTGSGGGLEEDGEDIDILERPFTDALAMIRDGRIADGKTIMLLQRTALHGPFAATAGAH</sequence>
<keyword evidence="3" id="KW-1185">Reference proteome</keyword>
<protein>
    <submittedName>
        <fullName evidence="2">GDP-mannose pyrophosphatase NudK</fullName>
        <ecNumber evidence="2">3.6.1.-</ecNumber>
    </submittedName>
</protein>
<proteinExistence type="predicted"/>
<dbReference type="GO" id="GO:0016787">
    <property type="term" value="F:hydrolase activity"/>
    <property type="evidence" value="ECO:0007669"/>
    <property type="project" value="UniProtKB-KW"/>
</dbReference>
<accession>A0A2K8P602</accession>
<dbReference type="InterPro" id="IPR015797">
    <property type="entry name" value="NUDIX_hydrolase-like_dom_sf"/>
</dbReference>
<dbReference type="KEGG" id="slx:SLAV_01210"/>